<sequence length="57" mass="6193">MARNVRFHRPGGPFRPLISPDCDATILQGAVFHPASTALPEPGTRMPLRSGSVRPKK</sequence>
<evidence type="ECO:0000313" key="3">
    <source>
        <dbReference type="Proteomes" id="UP000027583"/>
    </source>
</evidence>
<name>A0A060QCU2_9PROT</name>
<dbReference type="AlphaFoldDB" id="A0A060QCU2"/>
<gene>
    <name evidence="2" type="ORF">ASAP_0635</name>
</gene>
<reference evidence="2 3" key="2">
    <citation type="journal article" date="2014" name="PLoS ONE">
        <title>Evolution of mitochondria reconstructed from the energy metabolism of living bacteria.</title>
        <authorList>
            <person name="Degli Esposti M."/>
            <person name="Chouaia B."/>
            <person name="Comandatore F."/>
            <person name="Crotti E."/>
            <person name="Sassera D."/>
            <person name="Lievens P.M."/>
            <person name="Daffonchio D."/>
            <person name="Bandi C."/>
        </authorList>
    </citation>
    <scope>NUCLEOTIDE SEQUENCE [LARGE SCALE GENOMIC DNA]</scope>
    <source>
        <strain evidence="2 3">SF2.1</strain>
    </source>
</reference>
<dbReference type="EMBL" id="CBLX010000004">
    <property type="protein sequence ID" value="CDG38680.1"/>
    <property type="molecule type" value="Genomic_DNA"/>
</dbReference>
<protein>
    <submittedName>
        <fullName evidence="2">Uncharacterized protein</fullName>
    </submittedName>
</protein>
<accession>A0A060QCU2</accession>
<comment type="caution">
    <text evidence="2">The sequence shown here is derived from an EMBL/GenBank/DDBJ whole genome shotgun (WGS) entry which is preliminary data.</text>
</comment>
<reference evidence="2 3" key="1">
    <citation type="journal article" date="2014" name="Genome Biol. Evol.">
        <title>Acetic acid bacteria genomes reveal functional traits for adaptation to life in insect guts.</title>
        <authorList>
            <person name="Chouaia B."/>
            <person name="Gaiarsa S."/>
            <person name="Crotti E."/>
            <person name="Comandatore F."/>
            <person name="Degli Esposti M."/>
            <person name="Ricci I."/>
            <person name="Alma A."/>
            <person name="Favia G."/>
            <person name="Bandi C."/>
            <person name="Daffonchio D."/>
        </authorList>
    </citation>
    <scope>NUCLEOTIDE SEQUENCE [LARGE SCALE GENOMIC DNA]</scope>
    <source>
        <strain evidence="2 3">SF2.1</strain>
    </source>
</reference>
<dbReference type="Proteomes" id="UP000027583">
    <property type="component" value="Unassembled WGS sequence"/>
</dbReference>
<evidence type="ECO:0000313" key="2">
    <source>
        <dbReference type="EMBL" id="CDG38680.1"/>
    </source>
</evidence>
<feature type="region of interest" description="Disordered" evidence="1">
    <location>
        <begin position="36"/>
        <end position="57"/>
    </location>
</feature>
<organism evidence="2 3">
    <name type="scientific">Asaia bogorensis</name>
    <dbReference type="NCBI Taxonomy" id="91915"/>
    <lineage>
        <taxon>Bacteria</taxon>
        <taxon>Pseudomonadati</taxon>
        <taxon>Pseudomonadota</taxon>
        <taxon>Alphaproteobacteria</taxon>
        <taxon>Acetobacterales</taxon>
        <taxon>Acetobacteraceae</taxon>
        <taxon>Asaia</taxon>
    </lineage>
</organism>
<evidence type="ECO:0000256" key="1">
    <source>
        <dbReference type="SAM" id="MobiDB-lite"/>
    </source>
</evidence>
<proteinExistence type="predicted"/>